<evidence type="ECO:0000313" key="7">
    <source>
        <dbReference type="EMBL" id="CAJ1975365.1"/>
    </source>
</evidence>
<organism evidence="7 8">
    <name type="scientific">Sphenostylis stenocarpa</name>
    <dbReference type="NCBI Taxonomy" id="92480"/>
    <lineage>
        <taxon>Eukaryota</taxon>
        <taxon>Viridiplantae</taxon>
        <taxon>Streptophyta</taxon>
        <taxon>Embryophyta</taxon>
        <taxon>Tracheophyta</taxon>
        <taxon>Spermatophyta</taxon>
        <taxon>Magnoliopsida</taxon>
        <taxon>eudicotyledons</taxon>
        <taxon>Gunneridae</taxon>
        <taxon>Pentapetalae</taxon>
        <taxon>rosids</taxon>
        <taxon>fabids</taxon>
        <taxon>Fabales</taxon>
        <taxon>Fabaceae</taxon>
        <taxon>Papilionoideae</taxon>
        <taxon>50 kb inversion clade</taxon>
        <taxon>NPAAA clade</taxon>
        <taxon>indigoferoid/millettioid clade</taxon>
        <taxon>Phaseoleae</taxon>
        <taxon>Sphenostylis</taxon>
    </lineage>
</organism>
<dbReference type="Gramene" id="rna-AYBTSS11_LOCUS27478">
    <property type="protein sequence ID" value="CAJ1975365.1"/>
    <property type="gene ID" value="gene-AYBTSS11_LOCUS27478"/>
</dbReference>
<feature type="transmembrane region" description="Helical" evidence="6">
    <location>
        <begin position="230"/>
        <end position="251"/>
    </location>
</feature>
<dbReference type="GO" id="GO:0009734">
    <property type="term" value="P:auxin-activated signaling pathway"/>
    <property type="evidence" value="ECO:0007669"/>
    <property type="project" value="InterPro"/>
</dbReference>
<dbReference type="InterPro" id="IPR044991">
    <property type="entry name" value="TET_plant"/>
</dbReference>
<dbReference type="EMBL" id="OY731406">
    <property type="protein sequence ID" value="CAJ1975365.1"/>
    <property type="molecule type" value="Genomic_DNA"/>
</dbReference>
<accession>A0AA86TAX4</accession>
<feature type="transmembrane region" description="Helical" evidence="6">
    <location>
        <begin position="70"/>
        <end position="96"/>
    </location>
</feature>
<dbReference type="Proteomes" id="UP001189624">
    <property type="component" value="Chromosome 9"/>
</dbReference>
<protein>
    <recommendedName>
        <fullName evidence="9">Tetraspanin-11</fullName>
    </recommendedName>
</protein>
<evidence type="ECO:0008006" key="9">
    <source>
        <dbReference type="Google" id="ProtNLM"/>
    </source>
</evidence>
<keyword evidence="8" id="KW-1185">Reference proteome</keyword>
<evidence type="ECO:0000256" key="5">
    <source>
        <dbReference type="ARBA" id="ARBA00023136"/>
    </source>
</evidence>
<comment type="similarity">
    <text evidence="2">Belongs to the tetraspanin (TM4SF) family.</text>
</comment>
<dbReference type="Pfam" id="PF00335">
    <property type="entry name" value="Tetraspanin"/>
    <property type="match status" value="1"/>
</dbReference>
<keyword evidence="3 6" id="KW-0812">Transmembrane</keyword>
<evidence type="ECO:0000256" key="1">
    <source>
        <dbReference type="ARBA" id="ARBA00004141"/>
    </source>
</evidence>
<evidence type="ECO:0000256" key="2">
    <source>
        <dbReference type="ARBA" id="ARBA00006840"/>
    </source>
</evidence>
<dbReference type="InterPro" id="IPR018499">
    <property type="entry name" value="Tetraspanin/Peripherin"/>
</dbReference>
<gene>
    <name evidence="7" type="ORF">AYBTSS11_LOCUS27478</name>
</gene>
<keyword evidence="4 6" id="KW-1133">Transmembrane helix</keyword>
<keyword evidence="5 6" id="KW-0472">Membrane</keyword>
<feature type="transmembrane region" description="Helical" evidence="6">
    <location>
        <begin position="44"/>
        <end position="64"/>
    </location>
</feature>
<reference evidence="7" key="1">
    <citation type="submission" date="2023-10" db="EMBL/GenBank/DDBJ databases">
        <authorList>
            <person name="Domelevo Entfellner J.-B."/>
        </authorList>
    </citation>
    <scope>NUCLEOTIDE SEQUENCE</scope>
</reference>
<name>A0AA86TAX4_9FABA</name>
<dbReference type="PANTHER" id="PTHR32191">
    <property type="entry name" value="TETRASPANIN-8-RELATED"/>
    <property type="match status" value="1"/>
</dbReference>
<proteinExistence type="inferred from homology"/>
<sequence length="277" mass="30804">MSRINNTLVGILHTLPLLLGLAAMGGSAFIHVHGDCQKVLQYPLLFGGLFISVVSVLGLVGALFRVNAALYLYLLITFFVILAFASLTLVALFVFTKDNAPPHASRVGFTVRDFSPWLQHYVTADRNWDDAKRCFVQTRVCHGLTVIGNNGSLVFKHLSTTQFGCCKPPVQCGFKLKNGTVWEAPKAGAAMNVSDCRAWSDREEKMCFECDACKGGVLASVRKQWRHLTILNACVVVLLTTIYVLACYAIRNNRLDYSNYTSQRKIRMRIPLTTVHQ</sequence>
<dbReference type="GO" id="GO:0016020">
    <property type="term" value="C:membrane"/>
    <property type="evidence" value="ECO:0007669"/>
    <property type="project" value="UniProtKB-SubCell"/>
</dbReference>
<evidence type="ECO:0000256" key="3">
    <source>
        <dbReference type="ARBA" id="ARBA00022692"/>
    </source>
</evidence>
<comment type="subcellular location">
    <subcellularLocation>
        <location evidence="1">Membrane</location>
        <topology evidence="1">Multi-pass membrane protein</topology>
    </subcellularLocation>
</comment>
<evidence type="ECO:0000256" key="4">
    <source>
        <dbReference type="ARBA" id="ARBA00022989"/>
    </source>
</evidence>
<dbReference type="AlphaFoldDB" id="A0AA86TAX4"/>
<evidence type="ECO:0000256" key="6">
    <source>
        <dbReference type="SAM" id="Phobius"/>
    </source>
</evidence>
<evidence type="ECO:0000313" key="8">
    <source>
        <dbReference type="Proteomes" id="UP001189624"/>
    </source>
</evidence>
<feature type="transmembrane region" description="Helical" evidence="6">
    <location>
        <begin position="12"/>
        <end position="32"/>
    </location>
</feature>